<evidence type="ECO:0000313" key="1">
    <source>
        <dbReference type="EMBL" id="MFC5063098.1"/>
    </source>
</evidence>
<name>A0ABV9YJU6_9PSEU</name>
<dbReference type="SUPFAM" id="SSF53474">
    <property type="entry name" value="alpha/beta-Hydrolases"/>
    <property type="match status" value="1"/>
</dbReference>
<keyword evidence="2" id="KW-1185">Reference proteome</keyword>
<reference evidence="2" key="1">
    <citation type="journal article" date="2019" name="Int. J. Syst. Evol. Microbiol.">
        <title>The Global Catalogue of Microorganisms (GCM) 10K type strain sequencing project: providing services to taxonomists for standard genome sequencing and annotation.</title>
        <authorList>
            <consortium name="The Broad Institute Genomics Platform"/>
            <consortium name="The Broad Institute Genome Sequencing Center for Infectious Disease"/>
            <person name="Wu L."/>
            <person name="Ma J."/>
        </authorList>
    </citation>
    <scope>NUCLEOTIDE SEQUENCE [LARGE SCALE GENOMIC DNA]</scope>
    <source>
        <strain evidence="2">CGMCC 4.7093</strain>
    </source>
</reference>
<dbReference type="EMBL" id="JBHSIV010000011">
    <property type="protein sequence ID" value="MFC5063098.1"/>
    <property type="molecule type" value="Genomic_DNA"/>
</dbReference>
<dbReference type="Proteomes" id="UP001595947">
    <property type="component" value="Unassembled WGS sequence"/>
</dbReference>
<organism evidence="1 2">
    <name type="scientific">Actinomycetospora atypica</name>
    <dbReference type="NCBI Taxonomy" id="1290095"/>
    <lineage>
        <taxon>Bacteria</taxon>
        <taxon>Bacillati</taxon>
        <taxon>Actinomycetota</taxon>
        <taxon>Actinomycetes</taxon>
        <taxon>Pseudonocardiales</taxon>
        <taxon>Pseudonocardiaceae</taxon>
        <taxon>Actinomycetospora</taxon>
    </lineage>
</organism>
<proteinExistence type="predicted"/>
<accession>A0ABV9YJU6</accession>
<gene>
    <name evidence="1" type="ORF">ACFPBZ_12845</name>
</gene>
<dbReference type="InterPro" id="IPR029058">
    <property type="entry name" value="AB_hydrolase_fold"/>
</dbReference>
<dbReference type="RefSeq" id="WP_378036441.1">
    <property type="nucleotide sequence ID" value="NZ_JBHSIV010000011.1"/>
</dbReference>
<comment type="caution">
    <text evidence="1">The sequence shown here is derived from an EMBL/GenBank/DDBJ whole genome shotgun (WGS) entry which is preliminary data.</text>
</comment>
<sequence>MAAFIDAKKRDWLGGLSRGLIAAGLPPIGDAVLPFYGNAFAQRIREYEDQGGRRPELELGTAVDDEREKEERALLATKSAALDGLLRRLDFDPARELVYSEPALAAHAAERGVTTAEELGWEDFLRVPVLRAGLGFLARKTGIAAEVIEEFLTDVAYYLELPAMRDGVLEIVEADLERAAPDGGPVVVVGHSLGSVVAYDLLAGLDSRWQVRLFVTAGSPLGLPVVAANLRGKVPGHPPEVPAAVPVQPGSWVNAYDVRDVVALIHPLAPVFAPAVALQVDDQRTRNATDPHSIADYLSDPDIAGPIGRVLRQ</sequence>
<evidence type="ECO:0000313" key="2">
    <source>
        <dbReference type="Proteomes" id="UP001595947"/>
    </source>
</evidence>
<protein>
    <submittedName>
        <fullName evidence="1">Uncharacterized protein</fullName>
    </submittedName>
</protein>
<dbReference type="Gene3D" id="3.40.50.1820">
    <property type="entry name" value="alpha/beta hydrolase"/>
    <property type="match status" value="1"/>
</dbReference>